<sequence>MTSSKTKLVSYRPSSRASTDSGLGLSPHLAPTRRTSRLAQLRSFVSPDQFLKSLQESFIGLWHKSIPHDYIPSPDNLVTFASLWPDTTQVQAWILSQMVCTSSEQRQVINGFLEDVKLFAVRTGPPQLLTALHELGLLQPQQLLANKLTATESALLWKNVDALKTFGYDEAEKLLCSLNRDQIKVSDSVDEFARNDFLNFSYNAMPPDDMLLFAIVLQTAHIAKVHTENGMLLNIMQHIASSVFSKPVIDLSLCVAGANINAQSEATGVSPLHIASSLGQLDIVRLLLRRGANPNVQSKADELSEDVAPRELRRTVIQILQPYREKRLEDIIDCLMNQEIPPEILPADFDVFDSNGENLLSRLATENTLNELEYLIKLPFCPINAQDSKTGKTLLANSVAKGSSEVVVLLLKNGASPSIRDFSDLLPLHYAVDQNDIEMAKTMLNYSQWWTGLHGVMKCSRSAEMSRLLQQAFHKRQNEIVRPALAVGCTKDPSALNVLEKGDSINAKNVYGENSAFIAAKNGQTTALEILIQLGGDFWSKHAKTLETPLHVAASAGHAGTIKYLLKAAADTGRGLNINGLDANGKTPLHRAVEGQHVQVITMLLELGAASSGCFANGLLVGSEMDAVQAVLDRYRSPRTGQIFKAIENDDLRALKKVWNSKFDHYFRHSNGDTPIMSAARFGHVNILEYLLEDAEQEYRPIENDLNVDHDENVRSMIRRQRLRPRLSTMDLSPVSTETLTSDRRVDCYQWIFGSLTPGTNDVIPTIFLHEHRLNHVCAINLHDGCSALHRAIKSDDNVDVVRRLVNNDPYCVNIPEHNGFTPLHLAVILRRKRIIKYFCHLSDLDFTATDLLGRMPEELVDDMKTYDMIHNARTKPSSFWSTMCDEEIPLSTAEGLSSWTRQFTSVNLDSAADSVMGSSATISLFTGKTSASQDGLHEFLEKNFPVRSRKQTLSVARFQRDSKIRKISMKPALFDAVKY</sequence>
<evidence type="ECO:0000256" key="2">
    <source>
        <dbReference type="ARBA" id="ARBA00023043"/>
    </source>
</evidence>
<dbReference type="InterPro" id="IPR002110">
    <property type="entry name" value="Ankyrin_rpt"/>
</dbReference>
<feature type="repeat" description="ANK" evidence="3">
    <location>
        <begin position="390"/>
        <end position="422"/>
    </location>
</feature>
<feature type="repeat" description="ANK" evidence="3">
    <location>
        <begin position="671"/>
        <end position="693"/>
    </location>
</feature>
<proteinExistence type="predicted"/>
<evidence type="ECO:0000256" key="1">
    <source>
        <dbReference type="ARBA" id="ARBA00022737"/>
    </source>
</evidence>
<feature type="repeat" description="ANK" evidence="3">
    <location>
        <begin position="545"/>
        <end position="571"/>
    </location>
</feature>
<comment type="caution">
    <text evidence="5">The sequence shown here is derived from an EMBL/GenBank/DDBJ whole genome shotgun (WGS) entry which is preliminary data.</text>
</comment>
<feature type="region of interest" description="Disordered" evidence="4">
    <location>
        <begin position="1"/>
        <end position="26"/>
    </location>
</feature>
<dbReference type="EMBL" id="BDGG01000020">
    <property type="protein sequence ID" value="GAV09081.1"/>
    <property type="molecule type" value="Genomic_DNA"/>
</dbReference>
<dbReference type="AlphaFoldDB" id="A0A1D1W6R4"/>
<evidence type="ECO:0000256" key="3">
    <source>
        <dbReference type="PROSITE-ProRule" id="PRU00023"/>
    </source>
</evidence>
<name>A0A1D1W6R4_RAMVA</name>
<dbReference type="OrthoDB" id="539213at2759"/>
<keyword evidence="1" id="KW-0677">Repeat</keyword>
<dbReference type="Proteomes" id="UP000186922">
    <property type="component" value="Unassembled WGS sequence"/>
</dbReference>
<gene>
    <name evidence="5" type="primary">RvY_18679-1</name>
    <name evidence="5" type="synonym">RvY_18679.1</name>
    <name evidence="5" type="ORF">RvY_18679</name>
</gene>
<evidence type="ECO:0000313" key="6">
    <source>
        <dbReference type="Proteomes" id="UP000186922"/>
    </source>
</evidence>
<organism evidence="5 6">
    <name type="scientific">Ramazzottius varieornatus</name>
    <name type="common">Water bear</name>
    <name type="synonym">Tardigrade</name>
    <dbReference type="NCBI Taxonomy" id="947166"/>
    <lineage>
        <taxon>Eukaryota</taxon>
        <taxon>Metazoa</taxon>
        <taxon>Ecdysozoa</taxon>
        <taxon>Tardigrada</taxon>
        <taxon>Eutardigrada</taxon>
        <taxon>Parachela</taxon>
        <taxon>Hypsibioidea</taxon>
        <taxon>Ramazzottiidae</taxon>
        <taxon>Ramazzottius</taxon>
    </lineage>
</organism>
<dbReference type="PROSITE" id="PS50297">
    <property type="entry name" value="ANK_REP_REGION"/>
    <property type="match status" value="5"/>
</dbReference>
<dbReference type="Pfam" id="PF12796">
    <property type="entry name" value="Ank_2"/>
    <property type="match status" value="3"/>
</dbReference>
<dbReference type="STRING" id="947166.A0A1D1W6R4"/>
<feature type="repeat" description="ANK" evidence="3">
    <location>
        <begin position="584"/>
        <end position="609"/>
    </location>
</feature>
<dbReference type="Gene3D" id="1.25.40.20">
    <property type="entry name" value="Ankyrin repeat-containing domain"/>
    <property type="match status" value="5"/>
</dbReference>
<dbReference type="SMART" id="SM00248">
    <property type="entry name" value="ANK"/>
    <property type="match status" value="9"/>
</dbReference>
<dbReference type="SUPFAM" id="SSF48403">
    <property type="entry name" value="Ankyrin repeat"/>
    <property type="match status" value="2"/>
</dbReference>
<dbReference type="PROSITE" id="PS50088">
    <property type="entry name" value="ANK_REPEAT"/>
    <property type="match status" value="5"/>
</dbReference>
<feature type="compositionally biased region" description="Polar residues" evidence="4">
    <location>
        <begin position="1"/>
        <end position="21"/>
    </location>
</feature>
<keyword evidence="6" id="KW-1185">Reference proteome</keyword>
<feature type="repeat" description="ANK" evidence="3">
    <location>
        <begin position="267"/>
        <end position="299"/>
    </location>
</feature>
<evidence type="ECO:0000313" key="5">
    <source>
        <dbReference type="EMBL" id="GAV09081.1"/>
    </source>
</evidence>
<dbReference type="Pfam" id="PF00023">
    <property type="entry name" value="Ank"/>
    <property type="match status" value="2"/>
</dbReference>
<protein>
    <submittedName>
        <fullName evidence="5">Uncharacterized protein</fullName>
    </submittedName>
</protein>
<keyword evidence="2 3" id="KW-0040">ANK repeat</keyword>
<evidence type="ECO:0000256" key="4">
    <source>
        <dbReference type="SAM" id="MobiDB-lite"/>
    </source>
</evidence>
<accession>A0A1D1W6R4</accession>
<dbReference type="InterPro" id="IPR036770">
    <property type="entry name" value="Ankyrin_rpt-contain_sf"/>
</dbReference>
<reference evidence="5 6" key="1">
    <citation type="journal article" date="2016" name="Nat. Commun.">
        <title>Extremotolerant tardigrade genome and improved radiotolerance of human cultured cells by tardigrade-unique protein.</title>
        <authorList>
            <person name="Hashimoto T."/>
            <person name="Horikawa D.D."/>
            <person name="Saito Y."/>
            <person name="Kuwahara H."/>
            <person name="Kozuka-Hata H."/>
            <person name="Shin-I T."/>
            <person name="Minakuchi Y."/>
            <person name="Ohishi K."/>
            <person name="Motoyama A."/>
            <person name="Aizu T."/>
            <person name="Enomoto A."/>
            <person name="Kondo K."/>
            <person name="Tanaka S."/>
            <person name="Hara Y."/>
            <person name="Koshikawa S."/>
            <person name="Sagara H."/>
            <person name="Miura T."/>
            <person name="Yokobori S."/>
            <person name="Miyagawa K."/>
            <person name="Suzuki Y."/>
            <person name="Kubo T."/>
            <person name="Oyama M."/>
            <person name="Kohara Y."/>
            <person name="Fujiyama A."/>
            <person name="Arakawa K."/>
            <person name="Katayama T."/>
            <person name="Toyoda A."/>
            <person name="Kunieda T."/>
        </authorList>
    </citation>
    <scope>NUCLEOTIDE SEQUENCE [LARGE SCALE GENOMIC DNA]</scope>
    <source>
        <strain evidence="5 6">YOKOZUNA-1</strain>
    </source>
</reference>
<dbReference type="PANTHER" id="PTHR24198:SF165">
    <property type="entry name" value="ANKYRIN REPEAT-CONTAINING PROTEIN-RELATED"/>
    <property type="match status" value="1"/>
</dbReference>
<dbReference type="PANTHER" id="PTHR24198">
    <property type="entry name" value="ANKYRIN REPEAT AND PROTEIN KINASE DOMAIN-CONTAINING PROTEIN"/>
    <property type="match status" value="1"/>
</dbReference>